<reference evidence="2" key="1">
    <citation type="submission" date="2022-10" db="EMBL/GenBank/DDBJ databases">
        <title>Genome assembly of Pristionchus species.</title>
        <authorList>
            <person name="Yoshida K."/>
            <person name="Sommer R.J."/>
        </authorList>
    </citation>
    <scope>NUCLEOTIDE SEQUENCE [LARGE SCALE GENOMIC DNA]</scope>
    <source>
        <strain evidence="2">RS5460</strain>
    </source>
</reference>
<evidence type="ECO:0000313" key="2">
    <source>
        <dbReference type="Proteomes" id="UP001328107"/>
    </source>
</evidence>
<comment type="caution">
    <text evidence="1">The sequence shown here is derived from an EMBL/GenBank/DDBJ whole genome shotgun (WGS) entry which is preliminary data.</text>
</comment>
<keyword evidence="2" id="KW-1185">Reference proteome</keyword>
<protein>
    <submittedName>
        <fullName evidence="1">Uncharacterized protein</fullName>
    </submittedName>
</protein>
<sequence>MEMNCPPDWYCYKFEKIVEEDRNLTMGCTKYPWRIPVKVKSAIFKEKPGDDKSETTIEPLRVILSPDMTVLDNDRIKYCATRDQKCEYSHLALYMFEPAQLLGYLDWFEGAKHYLHYHADRIAEIAEIVG</sequence>
<organism evidence="1 2">
    <name type="scientific">Pristionchus mayeri</name>
    <dbReference type="NCBI Taxonomy" id="1317129"/>
    <lineage>
        <taxon>Eukaryota</taxon>
        <taxon>Metazoa</taxon>
        <taxon>Ecdysozoa</taxon>
        <taxon>Nematoda</taxon>
        <taxon>Chromadorea</taxon>
        <taxon>Rhabditida</taxon>
        <taxon>Rhabditina</taxon>
        <taxon>Diplogasteromorpha</taxon>
        <taxon>Diplogasteroidea</taxon>
        <taxon>Neodiplogasteridae</taxon>
        <taxon>Pristionchus</taxon>
    </lineage>
</organism>
<gene>
    <name evidence="1" type="ORF">PMAYCL1PPCAC_28738</name>
</gene>
<feature type="non-terminal residue" evidence="1">
    <location>
        <position position="130"/>
    </location>
</feature>
<accession>A0AAN5IAA3</accession>
<dbReference type="Proteomes" id="UP001328107">
    <property type="component" value="Unassembled WGS sequence"/>
</dbReference>
<proteinExistence type="predicted"/>
<evidence type="ECO:0000313" key="1">
    <source>
        <dbReference type="EMBL" id="GMR58543.1"/>
    </source>
</evidence>
<name>A0AAN5IAA3_9BILA</name>
<dbReference type="AlphaFoldDB" id="A0AAN5IAA3"/>
<dbReference type="EMBL" id="BTRK01000006">
    <property type="protein sequence ID" value="GMR58543.1"/>
    <property type="molecule type" value="Genomic_DNA"/>
</dbReference>